<proteinExistence type="predicted"/>
<evidence type="ECO:0000313" key="2">
    <source>
        <dbReference type="Proteomes" id="UP000276215"/>
    </source>
</evidence>
<dbReference type="AlphaFoldDB" id="A0A3N4K376"/>
<name>A0A3N4K376_9PEZI</name>
<protein>
    <submittedName>
        <fullName evidence="1">Uncharacterized protein</fullName>
    </submittedName>
</protein>
<keyword evidence="2" id="KW-1185">Reference proteome</keyword>
<organism evidence="1 2">
    <name type="scientific">Choiromyces venosus 120613-1</name>
    <dbReference type="NCBI Taxonomy" id="1336337"/>
    <lineage>
        <taxon>Eukaryota</taxon>
        <taxon>Fungi</taxon>
        <taxon>Dikarya</taxon>
        <taxon>Ascomycota</taxon>
        <taxon>Pezizomycotina</taxon>
        <taxon>Pezizomycetes</taxon>
        <taxon>Pezizales</taxon>
        <taxon>Tuberaceae</taxon>
        <taxon>Choiromyces</taxon>
    </lineage>
</organism>
<dbReference type="Proteomes" id="UP000276215">
    <property type="component" value="Unassembled WGS sequence"/>
</dbReference>
<sequence>MLSLEKKQQSKLASTLFLSNTRLIRCCLSGNTNQHGCNRKLKSLTSRIFSTNCESPLTIPESRQQSSECFQVSRPSSLTLCIRRFETFRESLGCIFPASYWRITCKLLVWPVPSVITAITPSEATVLSDKSTTKASITIKMRGLPMGCVPWVLIMYFSQLFSRASYQEHPSQYTSVQKVLEHP</sequence>
<evidence type="ECO:0000313" key="1">
    <source>
        <dbReference type="EMBL" id="RPB03809.1"/>
    </source>
</evidence>
<gene>
    <name evidence="1" type="ORF">L873DRAFT_100476</name>
</gene>
<accession>A0A3N4K376</accession>
<reference evidence="1 2" key="1">
    <citation type="journal article" date="2018" name="Nat. Ecol. Evol.">
        <title>Pezizomycetes genomes reveal the molecular basis of ectomycorrhizal truffle lifestyle.</title>
        <authorList>
            <person name="Murat C."/>
            <person name="Payen T."/>
            <person name="Noel B."/>
            <person name="Kuo A."/>
            <person name="Morin E."/>
            <person name="Chen J."/>
            <person name="Kohler A."/>
            <person name="Krizsan K."/>
            <person name="Balestrini R."/>
            <person name="Da Silva C."/>
            <person name="Montanini B."/>
            <person name="Hainaut M."/>
            <person name="Levati E."/>
            <person name="Barry K.W."/>
            <person name="Belfiori B."/>
            <person name="Cichocki N."/>
            <person name="Clum A."/>
            <person name="Dockter R.B."/>
            <person name="Fauchery L."/>
            <person name="Guy J."/>
            <person name="Iotti M."/>
            <person name="Le Tacon F."/>
            <person name="Lindquist E.A."/>
            <person name="Lipzen A."/>
            <person name="Malagnac F."/>
            <person name="Mello A."/>
            <person name="Molinier V."/>
            <person name="Miyauchi S."/>
            <person name="Poulain J."/>
            <person name="Riccioni C."/>
            <person name="Rubini A."/>
            <person name="Sitrit Y."/>
            <person name="Splivallo R."/>
            <person name="Traeger S."/>
            <person name="Wang M."/>
            <person name="Zifcakova L."/>
            <person name="Wipf D."/>
            <person name="Zambonelli A."/>
            <person name="Paolocci F."/>
            <person name="Nowrousian M."/>
            <person name="Ottonello S."/>
            <person name="Baldrian P."/>
            <person name="Spatafora J.W."/>
            <person name="Henrissat B."/>
            <person name="Nagy L.G."/>
            <person name="Aury J.M."/>
            <person name="Wincker P."/>
            <person name="Grigoriev I.V."/>
            <person name="Bonfante P."/>
            <person name="Martin F.M."/>
        </authorList>
    </citation>
    <scope>NUCLEOTIDE SEQUENCE [LARGE SCALE GENOMIC DNA]</scope>
    <source>
        <strain evidence="1 2">120613-1</strain>
    </source>
</reference>
<dbReference type="EMBL" id="ML120361">
    <property type="protein sequence ID" value="RPB03809.1"/>
    <property type="molecule type" value="Genomic_DNA"/>
</dbReference>